<dbReference type="RefSeq" id="XP_010415995.1">
    <property type="nucleotide sequence ID" value="XM_010417693.2"/>
</dbReference>
<reference evidence="3" key="2">
    <citation type="submission" date="2025-08" db="UniProtKB">
        <authorList>
            <consortium name="RefSeq"/>
        </authorList>
    </citation>
    <scope>IDENTIFICATION</scope>
    <source>
        <tissue evidence="3">Leaf</tissue>
    </source>
</reference>
<feature type="compositionally biased region" description="Basic and acidic residues" evidence="1">
    <location>
        <begin position="105"/>
        <end position="129"/>
    </location>
</feature>
<reference evidence="2" key="1">
    <citation type="journal article" date="2014" name="Nat. Commun.">
        <title>The emerging biofuel crop Camelina sativa retains a highly undifferentiated hexaploid genome structure.</title>
        <authorList>
            <person name="Kagale S."/>
            <person name="Koh C."/>
            <person name="Nixon J."/>
            <person name="Bollina V."/>
            <person name="Clarke W.E."/>
            <person name="Tuteja R."/>
            <person name="Spillane C."/>
            <person name="Robinson S.J."/>
            <person name="Links M.G."/>
            <person name="Clarke C."/>
            <person name="Higgins E.E."/>
            <person name="Huebert T."/>
            <person name="Sharpe A.G."/>
            <person name="Parkin I.A."/>
        </authorList>
    </citation>
    <scope>NUCLEOTIDE SEQUENCE [LARGE SCALE GENOMIC DNA]</scope>
    <source>
        <strain evidence="2">cv. DH55</strain>
    </source>
</reference>
<evidence type="ECO:0000313" key="3">
    <source>
        <dbReference type="RefSeq" id="XP_010415995.1"/>
    </source>
</evidence>
<protein>
    <submittedName>
        <fullName evidence="3">Uncharacterized protein LOC104701925</fullName>
    </submittedName>
</protein>
<dbReference type="Proteomes" id="UP000694864">
    <property type="component" value="Chromosome 1"/>
</dbReference>
<keyword evidence="2" id="KW-1185">Reference proteome</keyword>
<proteinExistence type="predicted"/>
<evidence type="ECO:0000313" key="2">
    <source>
        <dbReference type="Proteomes" id="UP000694864"/>
    </source>
</evidence>
<name>A0ABM0STQ7_CAMSA</name>
<feature type="region of interest" description="Disordered" evidence="1">
    <location>
        <begin position="55"/>
        <end position="145"/>
    </location>
</feature>
<sequence length="145" mass="16253">MMQMRPVVTITAKMTHTRLCRLQRRSGSIDSNLWNLTPRLRYGQASSFINMEYSSGPLEDMENRPHSASSIPREGSPDSRTICSVPSTTASPGEGIAETPSNPQSKDHRDKDKEADHRDKDKEGDHGDKDEEEESQRRGKARGIT</sequence>
<gene>
    <name evidence="3" type="primary">LOC104701925</name>
</gene>
<feature type="compositionally biased region" description="Polar residues" evidence="1">
    <location>
        <begin position="78"/>
        <end position="91"/>
    </location>
</feature>
<accession>A0ABM0STQ7</accession>
<dbReference type="GeneID" id="104701925"/>
<evidence type="ECO:0000256" key="1">
    <source>
        <dbReference type="SAM" id="MobiDB-lite"/>
    </source>
</evidence>
<organism evidence="2 3">
    <name type="scientific">Camelina sativa</name>
    <name type="common">False flax</name>
    <name type="synonym">Myagrum sativum</name>
    <dbReference type="NCBI Taxonomy" id="90675"/>
    <lineage>
        <taxon>Eukaryota</taxon>
        <taxon>Viridiplantae</taxon>
        <taxon>Streptophyta</taxon>
        <taxon>Embryophyta</taxon>
        <taxon>Tracheophyta</taxon>
        <taxon>Spermatophyta</taxon>
        <taxon>Magnoliopsida</taxon>
        <taxon>eudicotyledons</taxon>
        <taxon>Gunneridae</taxon>
        <taxon>Pentapetalae</taxon>
        <taxon>rosids</taxon>
        <taxon>malvids</taxon>
        <taxon>Brassicales</taxon>
        <taxon>Brassicaceae</taxon>
        <taxon>Camelineae</taxon>
        <taxon>Camelina</taxon>
    </lineage>
</organism>